<dbReference type="InterPro" id="IPR008767">
    <property type="entry name" value="Phage_SPP1_head-tail_adaptor"/>
</dbReference>
<proteinExistence type="predicted"/>
<protein>
    <submittedName>
        <fullName evidence="1">Phage head-tail adapter protein</fullName>
    </submittedName>
</protein>
<name>A0A385TTL0_PAELA</name>
<evidence type="ECO:0000313" key="1">
    <source>
        <dbReference type="EMBL" id="AYB47129.1"/>
    </source>
</evidence>
<keyword evidence="2" id="KW-1185">Reference proteome</keyword>
<dbReference type="RefSeq" id="WP_119850618.1">
    <property type="nucleotide sequence ID" value="NZ_CP032412.1"/>
</dbReference>
<dbReference type="KEGG" id="plw:D5F53_29220"/>
<gene>
    <name evidence="1" type="ORF">D5F53_29220</name>
</gene>
<reference evidence="1 2" key="1">
    <citation type="submission" date="2018-09" db="EMBL/GenBank/DDBJ databases">
        <title>Genome Sequence of Paenibacillus lautus Strain E7593-69, Azo Dye-Degrading Bacteria, Isolated from Commercial Tattoo Inks.</title>
        <authorList>
            <person name="Nho S.W."/>
            <person name="Kim S.-J."/>
            <person name="Kweon O."/>
            <person name="Cerniglia C.E."/>
        </authorList>
    </citation>
    <scope>NUCLEOTIDE SEQUENCE [LARGE SCALE GENOMIC DNA]</scope>
    <source>
        <strain evidence="1 2">E7593-69</strain>
    </source>
</reference>
<accession>A0A385TTL0</accession>
<dbReference type="Proteomes" id="UP000266552">
    <property type="component" value="Chromosome"/>
</dbReference>
<sequence>MSYDHELILITPGGIIEDDIGNQIPIDPVRTPVYCQLRSVGRNEFYNAAVTGLRPEFIFIIHAYEYNGEQLVEFEDKKYRVLRTYSTSFEEIELSCEKVAADG</sequence>
<dbReference type="NCBIfam" id="TIGR01563">
    <property type="entry name" value="gp16_SPP1"/>
    <property type="match status" value="1"/>
</dbReference>
<dbReference type="EMBL" id="CP032412">
    <property type="protein sequence ID" value="AYB47129.1"/>
    <property type="molecule type" value="Genomic_DNA"/>
</dbReference>
<organism evidence="1 2">
    <name type="scientific">Paenibacillus lautus</name>
    <name type="common">Bacillus lautus</name>
    <dbReference type="NCBI Taxonomy" id="1401"/>
    <lineage>
        <taxon>Bacteria</taxon>
        <taxon>Bacillati</taxon>
        <taxon>Bacillota</taxon>
        <taxon>Bacilli</taxon>
        <taxon>Bacillales</taxon>
        <taxon>Paenibacillaceae</taxon>
        <taxon>Paenibacillus</taxon>
    </lineage>
</organism>
<evidence type="ECO:0000313" key="2">
    <source>
        <dbReference type="Proteomes" id="UP000266552"/>
    </source>
</evidence>
<dbReference type="AlphaFoldDB" id="A0A385TTL0"/>